<sequence length="136" mass="16216">MTISRSRSRVRWFWSWFCRFQIIKGINNVLHHEVAARNCSFTLQNRNCLHLLEAVNFRSLRFISWFNTHLELQVAAILENIKPNQELLCTDVNFFHKEIVVTGLSFYILFDHLESPVNAEQKLLYNQKSEQDFMPL</sequence>
<keyword evidence="2" id="KW-1185">Reference proteome</keyword>
<organism evidence="1 2">
    <name type="scientific">Erythroxylum novogranatense</name>
    <dbReference type="NCBI Taxonomy" id="1862640"/>
    <lineage>
        <taxon>Eukaryota</taxon>
        <taxon>Viridiplantae</taxon>
        <taxon>Streptophyta</taxon>
        <taxon>Embryophyta</taxon>
        <taxon>Tracheophyta</taxon>
        <taxon>Spermatophyta</taxon>
        <taxon>Magnoliopsida</taxon>
        <taxon>eudicotyledons</taxon>
        <taxon>Gunneridae</taxon>
        <taxon>Pentapetalae</taxon>
        <taxon>rosids</taxon>
        <taxon>fabids</taxon>
        <taxon>Malpighiales</taxon>
        <taxon>Erythroxylaceae</taxon>
        <taxon>Erythroxylum</taxon>
    </lineage>
</organism>
<accession>A0AAV8TSH3</accession>
<dbReference type="AlphaFoldDB" id="A0AAV8TSH3"/>
<comment type="caution">
    <text evidence="1">The sequence shown here is derived from an EMBL/GenBank/DDBJ whole genome shotgun (WGS) entry which is preliminary data.</text>
</comment>
<dbReference type="EMBL" id="JAIWQS010000003">
    <property type="protein sequence ID" value="KAJ8769900.1"/>
    <property type="molecule type" value="Genomic_DNA"/>
</dbReference>
<evidence type="ECO:0000313" key="1">
    <source>
        <dbReference type="EMBL" id="KAJ8769900.1"/>
    </source>
</evidence>
<name>A0AAV8TSH3_9ROSI</name>
<evidence type="ECO:0000313" key="2">
    <source>
        <dbReference type="Proteomes" id="UP001159364"/>
    </source>
</evidence>
<protein>
    <submittedName>
        <fullName evidence="1">Uncharacterized protein</fullName>
    </submittedName>
</protein>
<dbReference type="Proteomes" id="UP001159364">
    <property type="component" value="Linkage Group LG03"/>
</dbReference>
<gene>
    <name evidence="1" type="ORF">K2173_008982</name>
</gene>
<reference evidence="1 2" key="1">
    <citation type="submission" date="2021-09" db="EMBL/GenBank/DDBJ databases">
        <title>Genomic insights and catalytic innovation underlie evolution of tropane alkaloids biosynthesis.</title>
        <authorList>
            <person name="Wang Y.-J."/>
            <person name="Tian T."/>
            <person name="Huang J.-P."/>
            <person name="Huang S.-X."/>
        </authorList>
    </citation>
    <scope>NUCLEOTIDE SEQUENCE [LARGE SCALE GENOMIC DNA]</scope>
    <source>
        <strain evidence="1">KIB-2018</strain>
        <tissue evidence="1">Leaf</tissue>
    </source>
</reference>
<proteinExistence type="predicted"/>